<organism evidence="1 2">
    <name type="scientific">Thelohanellus kitauei</name>
    <name type="common">Myxosporean</name>
    <dbReference type="NCBI Taxonomy" id="669202"/>
    <lineage>
        <taxon>Eukaryota</taxon>
        <taxon>Metazoa</taxon>
        <taxon>Cnidaria</taxon>
        <taxon>Myxozoa</taxon>
        <taxon>Myxosporea</taxon>
        <taxon>Bivalvulida</taxon>
        <taxon>Platysporina</taxon>
        <taxon>Myxobolidae</taxon>
        <taxon>Thelohanellus</taxon>
    </lineage>
</organism>
<dbReference type="AlphaFoldDB" id="A0A0C2J6A8"/>
<reference evidence="1 2" key="1">
    <citation type="journal article" date="2014" name="Genome Biol. Evol.">
        <title>The genome of the myxosporean Thelohanellus kitauei shows adaptations to nutrient acquisition within its fish host.</title>
        <authorList>
            <person name="Yang Y."/>
            <person name="Xiong J."/>
            <person name="Zhou Z."/>
            <person name="Huo F."/>
            <person name="Miao W."/>
            <person name="Ran C."/>
            <person name="Liu Y."/>
            <person name="Zhang J."/>
            <person name="Feng J."/>
            <person name="Wang M."/>
            <person name="Wang M."/>
            <person name="Wang L."/>
            <person name="Yao B."/>
        </authorList>
    </citation>
    <scope>NUCLEOTIDE SEQUENCE [LARGE SCALE GENOMIC DNA]</scope>
    <source>
        <strain evidence="1">Wuqing</strain>
    </source>
</reference>
<comment type="caution">
    <text evidence="1">The sequence shown here is derived from an EMBL/GenBank/DDBJ whole genome shotgun (WGS) entry which is preliminary data.</text>
</comment>
<sequence length="142" mass="16625">MTFYNPLSNQITWDPVVATYSHIFIRGADIHHNKLDGQTLTIKLSYEDLGEFGFKISDIEFDFHTYRGKSNIYFYLVPIEVESYRSIRIVPISFCENDWSLVIVREEACEITELIISVQFLKATLSRLNSIDYLINERFLSL</sequence>
<dbReference type="Proteomes" id="UP000031668">
    <property type="component" value="Unassembled WGS sequence"/>
</dbReference>
<name>A0A0C2J6A8_THEKT</name>
<gene>
    <name evidence="1" type="ORF">RF11_04706</name>
</gene>
<keyword evidence="2" id="KW-1185">Reference proteome</keyword>
<accession>A0A0C2J6A8</accession>
<evidence type="ECO:0000313" key="1">
    <source>
        <dbReference type="EMBL" id="KII73324.1"/>
    </source>
</evidence>
<dbReference type="EMBL" id="JWZT01000886">
    <property type="protein sequence ID" value="KII73324.1"/>
    <property type="molecule type" value="Genomic_DNA"/>
</dbReference>
<proteinExistence type="predicted"/>
<evidence type="ECO:0000313" key="2">
    <source>
        <dbReference type="Proteomes" id="UP000031668"/>
    </source>
</evidence>
<protein>
    <submittedName>
        <fullName evidence="1">Uncharacterized protein</fullName>
    </submittedName>
</protein>